<dbReference type="EMBL" id="LLXI01000129">
    <property type="protein sequence ID" value="PKY41031.1"/>
    <property type="molecule type" value="Genomic_DNA"/>
</dbReference>
<dbReference type="VEuPathDB" id="FungiDB:FUN_023029"/>
<keyword evidence="3" id="KW-1185">Reference proteome</keyword>
<protein>
    <submittedName>
        <fullName evidence="2">Uncharacterized protein</fullName>
    </submittedName>
</protein>
<feature type="compositionally biased region" description="Basic and acidic residues" evidence="1">
    <location>
        <begin position="264"/>
        <end position="276"/>
    </location>
</feature>
<evidence type="ECO:0000256" key="1">
    <source>
        <dbReference type="SAM" id="MobiDB-lite"/>
    </source>
</evidence>
<accession>A0A2I1G366</accession>
<dbReference type="VEuPathDB" id="FungiDB:RhiirA1_474431"/>
<comment type="caution">
    <text evidence="2">The sequence shown here is derived from an EMBL/GenBank/DDBJ whole genome shotgun (WGS) entry which is preliminary data.</text>
</comment>
<gene>
    <name evidence="2" type="ORF">RhiirA4_497733</name>
</gene>
<reference evidence="2 3" key="1">
    <citation type="submission" date="2015-10" db="EMBL/GenBank/DDBJ databases">
        <title>Genome analyses suggest a sexual origin of heterokaryosis in a supposedly ancient asexual fungus.</title>
        <authorList>
            <person name="Ropars J."/>
            <person name="Sedzielewska K."/>
            <person name="Noel J."/>
            <person name="Charron P."/>
            <person name="Farinelli L."/>
            <person name="Marton T."/>
            <person name="Kruger M."/>
            <person name="Pelin A."/>
            <person name="Brachmann A."/>
            <person name="Corradi N."/>
        </authorList>
    </citation>
    <scope>NUCLEOTIDE SEQUENCE [LARGE SCALE GENOMIC DNA]</scope>
    <source>
        <strain evidence="2 3">A4</strain>
    </source>
</reference>
<dbReference type="AlphaFoldDB" id="A0A2I1G366"/>
<feature type="compositionally biased region" description="Basic residues" evidence="1">
    <location>
        <begin position="226"/>
        <end position="244"/>
    </location>
</feature>
<feature type="region of interest" description="Disordered" evidence="1">
    <location>
        <begin position="223"/>
        <end position="276"/>
    </location>
</feature>
<dbReference type="Proteomes" id="UP000234323">
    <property type="component" value="Unassembled WGS sequence"/>
</dbReference>
<sequence length="321" mass="37049">MFQVLFDLALQLTGSPVQFKHIHGTGWSCIIGDLDYAQAKALGLVLNEIDVTKNWEEHLINVFKSCHVHYKRKIREKRYDDIIANDMLALLTASSEVEINQLFDNIEKAEAEWAAFYRQKWIIASLNKHMSKIDNETWVASPNNTNTAEAAHALSNRRGKNLKIVTAILQGRKLDKERFTSIHVHQKYNVPNRGRDRRLITRNVLSNKRQANARVKKLNNTNKTVLTKRKQNARASSSKKKAKKTITIISDDSDEEDKCNNNGNDKENNVTKSLSKSDELEYQERALALKERELDLREREAKVRIMELTNIEKERELNLNS</sequence>
<evidence type="ECO:0000313" key="3">
    <source>
        <dbReference type="Proteomes" id="UP000234323"/>
    </source>
</evidence>
<dbReference type="VEuPathDB" id="FungiDB:RhiirFUN_025483"/>
<proteinExistence type="predicted"/>
<name>A0A2I1G366_9GLOM</name>
<organism evidence="2 3">
    <name type="scientific">Rhizophagus irregularis</name>
    <dbReference type="NCBI Taxonomy" id="588596"/>
    <lineage>
        <taxon>Eukaryota</taxon>
        <taxon>Fungi</taxon>
        <taxon>Fungi incertae sedis</taxon>
        <taxon>Mucoromycota</taxon>
        <taxon>Glomeromycotina</taxon>
        <taxon>Glomeromycetes</taxon>
        <taxon>Glomerales</taxon>
        <taxon>Glomeraceae</taxon>
        <taxon>Rhizophagus</taxon>
    </lineage>
</organism>
<evidence type="ECO:0000313" key="2">
    <source>
        <dbReference type="EMBL" id="PKY41031.1"/>
    </source>
</evidence>